<evidence type="ECO:0000313" key="5">
    <source>
        <dbReference type="EMBL" id="SVD85722.1"/>
    </source>
</evidence>
<keyword evidence="3" id="KW-0378">Hydrolase</keyword>
<dbReference type="GO" id="GO:0004519">
    <property type="term" value="F:endonuclease activity"/>
    <property type="evidence" value="ECO:0007669"/>
    <property type="project" value="UniProtKB-KW"/>
</dbReference>
<dbReference type="AlphaFoldDB" id="A0A382YR22"/>
<gene>
    <name evidence="5" type="ORF">METZ01_LOCUS438576</name>
</gene>
<protein>
    <recommendedName>
        <fullName evidence="4">TNase-like domain-containing protein</fullName>
    </recommendedName>
</protein>
<evidence type="ECO:0000256" key="1">
    <source>
        <dbReference type="ARBA" id="ARBA00022722"/>
    </source>
</evidence>
<dbReference type="SUPFAM" id="SSF50199">
    <property type="entry name" value="Staphylococcal nuclease"/>
    <property type="match status" value="1"/>
</dbReference>
<dbReference type="PANTHER" id="PTHR12302">
    <property type="entry name" value="EBNA2 BINDING PROTEIN P100"/>
    <property type="match status" value="1"/>
</dbReference>
<evidence type="ECO:0000259" key="4">
    <source>
        <dbReference type="PROSITE" id="PS50830"/>
    </source>
</evidence>
<feature type="domain" description="TNase-like" evidence="4">
    <location>
        <begin position="28"/>
        <end position="147"/>
    </location>
</feature>
<dbReference type="Pfam" id="PF00565">
    <property type="entry name" value="SNase"/>
    <property type="match status" value="1"/>
</dbReference>
<keyword evidence="2" id="KW-0255">Endonuclease</keyword>
<dbReference type="PROSITE" id="PS50830">
    <property type="entry name" value="TNASE_3"/>
    <property type="match status" value="1"/>
</dbReference>
<dbReference type="SMART" id="SM00318">
    <property type="entry name" value="SNc"/>
    <property type="match status" value="1"/>
</dbReference>
<name>A0A382YR22_9ZZZZ</name>
<evidence type="ECO:0000256" key="3">
    <source>
        <dbReference type="ARBA" id="ARBA00022801"/>
    </source>
</evidence>
<dbReference type="GO" id="GO:0016787">
    <property type="term" value="F:hydrolase activity"/>
    <property type="evidence" value="ECO:0007669"/>
    <property type="project" value="UniProtKB-KW"/>
</dbReference>
<dbReference type="InterPro" id="IPR016071">
    <property type="entry name" value="Staphylococal_nuclease_OB-fold"/>
</dbReference>
<accession>A0A382YR22</accession>
<dbReference type="EMBL" id="UINC01177864">
    <property type="protein sequence ID" value="SVD85722.1"/>
    <property type="molecule type" value="Genomic_DNA"/>
</dbReference>
<evidence type="ECO:0000256" key="2">
    <source>
        <dbReference type="ARBA" id="ARBA00022759"/>
    </source>
</evidence>
<proteinExistence type="predicted"/>
<dbReference type="Gene3D" id="2.40.50.90">
    <property type="match status" value="1"/>
</dbReference>
<sequence length="165" mass="19559">MILFLLIISLLSSPLSAKEMKGEFVRYQVIDGDTLKRNGLRFRLQGLDAPEVKQTCMIDEEIWFCGQASKDYLKKLHGKDGFLCIKVGQDRYQRDLVKCFVKTNTGLEDVGTIMVREGYALSYRRYSKEYIDEEKVAKENKRGIWKSKFIKPWEWRREKNKKKRY</sequence>
<dbReference type="PANTHER" id="PTHR12302:SF3">
    <property type="entry name" value="SERINE_THREONINE-PROTEIN KINASE 31"/>
    <property type="match status" value="1"/>
</dbReference>
<reference evidence="5" key="1">
    <citation type="submission" date="2018-05" db="EMBL/GenBank/DDBJ databases">
        <authorList>
            <person name="Lanie J.A."/>
            <person name="Ng W.-L."/>
            <person name="Kazmierczak K.M."/>
            <person name="Andrzejewski T.M."/>
            <person name="Davidsen T.M."/>
            <person name="Wayne K.J."/>
            <person name="Tettelin H."/>
            <person name="Glass J.I."/>
            <person name="Rusch D."/>
            <person name="Podicherti R."/>
            <person name="Tsui H.-C.T."/>
            <person name="Winkler M.E."/>
        </authorList>
    </citation>
    <scope>NUCLEOTIDE SEQUENCE</scope>
</reference>
<organism evidence="5">
    <name type="scientific">marine metagenome</name>
    <dbReference type="NCBI Taxonomy" id="408172"/>
    <lineage>
        <taxon>unclassified sequences</taxon>
        <taxon>metagenomes</taxon>
        <taxon>ecological metagenomes</taxon>
    </lineage>
</organism>
<dbReference type="InterPro" id="IPR035437">
    <property type="entry name" value="SNase_OB-fold_sf"/>
</dbReference>
<keyword evidence="1" id="KW-0540">Nuclease</keyword>